<comment type="caution">
    <text evidence="5">The sequence shown here is derived from an EMBL/GenBank/DDBJ whole genome shotgun (WGS) entry which is preliminary data.</text>
</comment>
<dbReference type="EMBL" id="ARXV01000008">
    <property type="protein sequence ID" value="KGD64550.1"/>
    <property type="molecule type" value="Genomic_DNA"/>
</dbReference>
<evidence type="ECO:0000313" key="6">
    <source>
        <dbReference type="Proteomes" id="UP000029444"/>
    </source>
</evidence>
<reference evidence="5 6" key="1">
    <citation type="submission" date="2012-09" db="EMBL/GenBank/DDBJ databases">
        <title>Genome Sequence of alkane-degrading Bacterium Alcanivorax sp. 19-m-6.</title>
        <authorList>
            <person name="Lai Q."/>
            <person name="Shao Z."/>
        </authorList>
    </citation>
    <scope>NUCLEOTIDE SEQUENCE [LARGE SCALE GENOMIC DNA]</scope>
    <source>
        <strain evidence="5 6">19-m-6</strain>
    </source>
</reference>
<keyword evidence="6" id="KW-1185">Reference proteome</keyword>
<keyword evidence="1" id="KW-0444">Lipid biosynthesis</keyword>
<dbReference type="PATRIC" id="fig|1177154.3.peg.2345"/>
<evidence type="ECO:0000256" key="2">
    <source>
        <dbReference type="ARBA" id="ARBA00022801"/>
    </source>
</evidence>
<keyword evidence="4" id="KW-0276">Fatty acid metabolism</keyword>
<dbReference type="GO" id="GO:0008770">
    <property type="term" value="F:[acyl-carrier-protein] phosphodiesterase activity"/>
    <property type="evidence" value="ECO:0007669"/>
    <property type="project" value="InterPro"/>
</dbReference>
<dbReference type="Pfam" id="PF04336">
    <property type="entry name" value="ACP_PD"/>
    <property type="match status" value="1"/>
</dbReference>
<dbReference type="OrthoDB" id="8442777at2"/>
<dbReference type="PANTHER" id="PTHR38764">
    <property type="entry name" value="ACYL CARRIER PROTEIN PHOSPHODIESTERASE"/>
    <property type="match status" value="1"/>
</dbReference>
<proteinExistence type="predicted"/>
<evidence type="ECO:0000256" key="4">
    <source>
        <dbReference type="ARBA" id="ARBA00023160"/>
    </source>
</evidence>
<evidence type="ECO:0008006" key="7">
    <source>
        <dbReference type="Google" id="ProtNLM"/>
    </source>
</evidence>
<organism evidence="5 6">
    <name type="scientific">Alcanivorax nanhaiticus</name>
    <dbReference type="NCBI Taxonomy" id="1177154"/>
    <lineage>
        <taxon>Bacteria</taxon>
        <taxon>Pseudomonadati</taxon>
        <taxon>Pseudomonadota</taxon>
        <taxon>Gammaproteobacteria</taxon>
        <taxon>Oceanospirillales</taxon>
        <taxon>Alcanivoracaceae</taxon>
        <taxon>Alcanivorax</taxon>
    </lineage>
</organism>
<dbReference type="PANTHER" id="PTHR38764:SF1">
    <property type="entry name" value="ACYL CARRIER PROTEIN PHOSPHODIESTERASE"/>
    <property type="match status" value="1"/>
</dbReference>
<evidence type="ECO:0000256" key="1">
    <source>
        <dbReference type="ARBA" id="ARBA00022516"/>
    </source>
</evidence>
<gene>
    <name evidence="5" type="ORF">Y5S_02305</name>
</gene>
<dbReference type="RefSeq" id="WP_052041560.1">
    <property type="nucleotide sequence ID" value="NZ_ARXV01000008.1"/>
</dbReference>
<accession>A0A095UPU6</accession>
<evidence type="ECO:0000313" key="5">
    <source>
        <dbReference type="EMBL" id="KGD64550.1"/>
    </source>
</evidence>
<evidence type="ECO:0000256" key="3">
    <source>
        <dbReference type="ARBA" id="ARBA00023098"/>
    </source>
</evidence>
<keyword evidence="2" id="KW-0378">Hydrolase</keyword>
<keyword evidence="4" id="KW-0275">Fatty acid biosynthesis</keyword>
<dbReference type="InterPro" id="IPR007431">
    <property type="entry name" value="ACP_PD"/>
</dbReference>
<dbReference type="GO" id="GO:0006633">
    <property type="term" value="P:fatty acid biosynthetic process"/>
    <property type="evidence" value="ECO:0007669"/>
    <property type="project" value="UniProtKB-KW"/>
</dbReference>
<keyword evidence="3" id="KW-0443">Lipid metabolism</keyword>
<dbReference type="Proteomes" id="UP000029444">
    <property type="component" value="Unassembled WGS sequence"/>
</dbReference>
<dbReference type="AlphaFoldDB" id="A0A095UPU6"/>
<name>A0A095UPU6_9GAMM</name>
<protein>
    <recommendedName>
        <fullName evidence="7">Acyl carrier protein phosphodiesterase</fullName>
    </recommendedName>
</protein>
<sequence>MNYLAHLSLAQPSVSSKVGNMLGDFMRGVDADALSMPVRQGLDNHRLVDRFTDSHDWVLMQRRQFSPARRRFAGVALDVLFDHFLWQHWSVLYSSSREESIQRHYQDLLAGKNLMPEMMQRRMQRMVENDLLNRYGELQQVGQALDAIAGRIRFANAFAGIVEEIIPRYDELEQGFLEFYPELTRAVDKAGLEPFKEDGCGVSPSVDRGLSG</sequence>
<dbReference type="eggNOG" id="COG3124">
    <property type="taxonomic scope" value="Bacteria"/>
</dbReference>
<dbReference type="STRING" id="1177154.Y5S_02305"/>